<protein>
    <submittedName>
        <fullName evidence="1">Uncharacterized protein</fullName>
    </submittedName>
</protein>
<dbReference type="Proteomes" id="UP001438707">
    <property type="component" value="Unassembled WGS sequence"/>
</dbReference>
<reference evidence="1 2" key="1">
    <citation type="journal article" date="2024" name="Nat. Commun.">
        <title>Phylogenomics reveals the evolutionary origins of lichenization in chlorophyte algae.</title>
        <authorList>
            <person name="Puginier C."/>
            <person name="Libourel C."/>
            <person name="Otte J."/>
            <person name="Skaloud P."/>
            <person name="Haon M."/>
            <person name="Grisel S."/>
            <person name="Petersen M."/>
            <person name="Berrin J.G."/>
            <person name="Delaux P.M."/>
            <person name="Dal Grande F."/>
            <person name="Keller J."/>
        </authorList>
    </citation>
    <scope>NUCLEOTIDE SEQUENCE [LARGE SCALE GENOMIC DNA]</scope>
    <source>
        <strain evidence="1 2">SAG 2145</strain>
    </source>
</reference>
<gene>
    <name evidence="1" type="ORF">WJX74_004832</name>
</gene>
<keyword evidence="2" id="KW-1185">Reference proteome</keyword>
<name>A0AAW1RFN6_9CHLO</name>
<evidence type="ECO:0000313" key="2">
    <source>
        <dbReference type="Proteomes" id="UP001438707"/>
    </source>
</evidence>
<dbReference type="AlphaFoldDB" id="A0AAW1RFN6"/>
<proteinExistence type="predicted"/>
<sequence>MHGFKDSAGLKADRFLAAVTAVDYLLISTDLVATAGTRHCITQPGLVKTRQSSFYYKEVQRSTGKQQQEGLQPCTALHTWGTAALCNSCSVMEQILCFRMLMGALPCIKPVSRSHECIGDMIRRWEPSPDRLPSQQRPKALMMCTILQCTVQGHKHAACMLLKAVPAAAQVVNHRGQLPVLRPQP</sequence>
<accession>A0AAW1RFN6</accession>
<comment type="caution">
    <text evidence="1">The sequence shown here is derived from an EMBL/GenBank/DDBJ whole genome shotgun (WGS) entry which is preliminary data.</text>
</comment>
<dbReference type="EMBL" id="JALJOS010000012">
    <property type="protein sequence ID" value="KAK9832265.1"/>
    <property type="molecule type" value="Genomic_DNA"/>
</dbReference>
<evidence type="ECO:0000313" key="1">
    <source>
        <dbReference type="EMBL" id="KAK9832265.1"/>
    </source>
</evidence>
<organism evidence="1 2">
    <name type="scientific">Apatococcus lobatus</name>
    <dbReference type="NCBI Taxonomy" id="904363"/>
    <lineage>
        <taxon>Eukaryota</taxon>
        <taxon>Viridiplantae</taxon>
        <taxon>Chlorophyta</taxon>
        <taxon>core chlorophytes</taxon>
        <taxon>Trebouxiophyceae</taxon>
        <taxon>Chlorellales</taxon>
        <taxon>Chlorellaceae</taxon>
        <taxon>Apatococcus</taxon>
    </lineage>
</organism>